<proteinExistence type="predicted"/>
<accession>A0A4U9HF97</accession>
<sequence length="143" mass="16661">MSPQMQTKLLRFLNDGTFRRVGEDHEVHVDVRVICATQKNLIELVQRGEFREDLYYRLNVLTITVPPLRERPQDIMPLTELFVARFADEQGVARPKLSSDLNSFLSKYGWPGNVRQLKNAIYRALTQTEGFELRPQDIVLPEF</sequence>
<dbReference type="PANTHER" id="PTHR32071">
    <property type="entry name" value="TRANSCRIPTIONAL REGULATORY PROTEIN"/>
    <property type="match status" value="1"/>
</dbReference>
<dbReference type="GO" id="GO:0006355">
    <property type="term" value="P:regulation of DNA-templated transcription"/>
    <property type="evidence" value="ECO:0007669"/>
    <property type="project" value="InterPro"/>
</dbReference>
<dbReference type="InterPro" id="IPR025944">
    <property type="entry name" value="Sigma_54_int_dom_CS"/>
</dbReference>
<gene>
    <name evidence="6" type="primary">tyrR_2</name>
    <name evidence="6" type="ORF">NCTC12971_02673</name>
</gene>
<evidence type="ECO:0000259" key="5">
    <source>
        <dbReference type="PROSITE" id="PS50045"/>
    </source>
</evidence>
<evidence type="ECO:0000256" key="2">
    <source>
        <dbReference type="ARBA" id="ARBA00022840"/>
    </source>
</evidence>
<dbReference type="InterPro" id="IPR058031">
    <property type="entry name" value="AAA_lid_NorR"/>
</dbReference>
<dbReference type="Proteomes" id="UP000307968">
    <property type="component" value="Chromosome"/>
</dbReference>
<dbReference type="Gene3D" id="3.40.50.300">
    <property type="entry name" value="P-loop containing nucleotide triphosphate hydrolases"/>
    <property type="match status" value="1"/>
</dbReference>
<dbReference type="GO" id="GO:0005524">
    <property type="term" value="F:ATP binding"/>
    <property type="evidence" value="ECO:0007669"/>
    <property type="project" value="UniProtKB-KW"/>
</dbReference>
<organism evidence="6 7">
    <name type="scientific">Serratia rubidaea</name>
    <name type="common">Serratia marinorubra</name>
    <dbReference type="NCBI Taxonomy" id="61652"/>
    <lineage>
        <taxon>Bacteria</taxon>
        <taxon>Pseudomonadati</taxon>
        <taxon>Pseudomonadota</taxon>
        <taxon>Gammaproteobacteria</taxon>
        <taxon>Enterobacterales</taxon>
        <taxon>Yersiniaceae</taxon>
        <taxon>Serratia</taxon>
    </lineage>
</organism>
<evidence type="ECO:0000313" key="7">
    <source>
        <dbReference type="Proteomes" id="UP000307968"/>
    </source>
</evidence>
<keyword evidence="2" id="KW-0067">ATP-binding</keyword>
<protein>
    <submittedName>
        <fullName evidence="6">Transcriptional regulatory protein tyrR</fullName>
    </submittedName>
</protein>
<dbReference type="Pfam" id="PF25601">
    <property type="entry name" value="AAA_lid_14"/>
    <property type="match status" value="1"/>
</dbReference>
<keyword evidence="3" id="KW-0805">Transcription regulation</keyword>
<keyword evidence="4" id="KW-0804">Transcription</keyword>
<evidence type="ECO:0000256" key="1">
    <source>
        <dbReference type="ARBA" id="ARBA00022741"/>
    </source>
</evidence>
<dbReference type="InterPro" id="IPR027417">
    <property type="entry name" value="P-loop_NTPase"/>
</dbReference>
<dbReference type="PANTHER" id="PTHR32071:SF3">
    <property type="entry name" value="HTH-TYPE TRANSCRIPTIONAL REGULATORY PROTEIN TYRR"/>
    <property type="match status" value="1"/>
</dbReference>
<dbReference type="Pfam" id="PF00158">
    <property type="entry name" value="Sigma54_activat"/>
    <property type="match status" value="1"/>
</dbReference>
<keyword evidence="1" id="KW-0547">Nucleotide-binding</keyword>
<dbReference type="AlphaFoldDB" id="A0A4U9HF97"/>
<reference evidence="6 7" key="1">
    <citation type="submission" date="2019-05" db="EMBL/GenBank/DDBJ databases">
        <authorList>
            <consortium name="Pathogen Informatics"/>
        </authorList>
    </citation>
    <scope>NUCLEOTIDE SEQUENCE [LARGE SCALE GENOMIC DNA]</scope>
    <source>
        <strain evidence="6 7">NCTC12971</strain>
    </source>
</reference>
<evidence type="ECO:0000313" key="6">
    <source>
        <dbReference type="EMBL" id="VTP62507.1"/>
    </source>
</evidence>
<dbReference type="PROSITE" id="PS00688">
    <property type="entry name" value="SIGMA54_INTERACT_3"/>
    <property type="match status" value="1"/>
</dbReference>
<dbReference type="SUPFAM" id="SSF52540">
    <property type="entry name" value="P-loop containing nucleoside triphosphate hydrolases"/>
    <property type="match status" value="1"/>
</dbReference>
<evidence type="ECO:0000256" key="4">
    <source>
        <dbReference type="ARBA" id="ARBA00023163"/>
    </source>
</evidence>
<feature type="domain" description="Sigma-54 factor interaction" evidence="5">
    <location>
        <begin position="1"/>
        <end position="126"/>
    </location>
</feature>
<dbReference type="Gene3D" id="1.10.8.60">
    <property type="match status" value="1"/>
</dbReference>
<dbReference type="PROSITE" id="PS50045">
    <property type="entry name" value="SIGMA54_INTERACT_4"/>
    <property type="match status" value="1"/>
</dbReference>
<dbReference type="InterPro" id="IPR002078">
    <property type="entry name" value="Sigma_54_int"/>
</dbReference>
<evidence type="ECO:0000256" key="3">
    <source>
        <dbReference type="ARBA" id="ARBA00023015"/>
    </source>
</evidence>
<dbReference type="EMBL" id="LR590463">
    <property type="protein sequence ID" value="VTP62507.1"/>
    <property type="molecule type" value="Genomic_DNA"/>
</dbReference>
<name>A0A4U9HF97_SERRU</name>